<dbReference type="Proteomes" id="UP001153076">
    <property type="component" value="Unassembled WGS sequence"/>
</dbReference>
<evidence type="ECO:0000313" key="1">
    <source>
        <dbReference type="EMBL" id="KAJ8423508.1"/>
    </source>
</evidence>
<gene>
    <name evidence="1" type="ORF">Cgig2_023092</name>
</gene>
<dbReference type="EMBL" id="JAKOGI010001950">
    <property type="protein sequence ID" value="KAJ8423508.1"/>
    <property type="molecule type" value="Genomic_DNA"/>
</dbReference>
<reference evidence="1" key="1">
    <citation type="submission" date="2022-04" db="EMBL/GenBank/DDBJ databases">
        <title>Carnegiea gigantea Genome sequencing and assembly v2.</title>
        <authorList>
            <person name="Copetti D."/>
            <person name="Sanderson M.J."/>
            <person name="Burquez A."/>
            <person name="Wojciechowski M.F."/>
        </authorList>
    </citation>
    <scope>NUCLEOTIDE SEQUENCE</scope>
    <source>
        <strain evidence="1">SGP5-SGP5p</strain>
        <tissue evidence="1">Aerial part</tissue>
    </source>
</reference>
<name>A0A9Q1GP04_9CARY</name>
<proteinExistence type="predicted"/>
<comment type="caution">
    <text evidence="1">The sequence shown here is derived from an EMBL/GenBank/DDBJ whole genome shotgun (WGS) entry which is preliminary data.</text>
</comment>
<evidence type="ECO:0000313" key="2">
    <source>
        <dbReference type="Proteomes" id="UP001153076"/>
    </source>
</evidence>
<accession>A0A9Q1GP04</accession>
<keyword evidence="2" id="KW-1185">Reference proteome</keyword>
<protein>
    <submittedName>
        <fullName evidence="1">Uncharacterized protein</fullName>
    </submittedName>
</protein>
<organism evidence="1 2">
    <name type="scientific">Carnegiea gigantea</name>
    <dbReference type="NCBI Taxonomy" id="171969"/>
    <lineage>
        <taxon>Eukaryota</taxon>
        <taxon>Viridiplantae</taxon>
        <taxon>Streptophyta</taxon>
        <taxon>Embryophyta</taxon>
        <taxon>Tracheophyta</taxon>
        <taxon>Spermatophyta</taxon>
        <taxon>Magnoliopsida</taxon>
        <taxon>eudicotyledons</taxon>
        <taxon>Gunneridae</taxon>
        <taxon>Pentapetalae</taxon>
        <taxon>Caryophyllales</taxon>
        <taxon>Cactineae</taxon>
        <taxon>Cactaceae</taxon>
        <taxon>Cactoideae</taxon>
        <taxon>Echinocereeae</taxon>
        <taxon>Carnegiea</taxon>
    </lineage>
</organism>
<dbReference type="AlphaFoldDB" id="A0A9Q1GP04"/>
<sequence length="199" mass="22267">MRCTGYACLAKKIGNTAQNKGEEPTDIILLSETHQSCDPKTKGKWVDGKSQQKAISPYIIKKHGSMCILPTSMHLSIHFALVFPLHGFLHEERSSHLSSDDSSQGPVLSERDMWVQANQDSKGRVHGFGWEGSKLKSIARLSVSTRSSSVKNYDACEIATRFNESVSNQVERENREALLKKVDYLADARKKDKSKIKMT</sequence>